<evidence type="ECO:0000256" key="1">
    <source>
        <dbReference type="SAM" id="MobiDB-lite"/>
    </source>
</evidence>
<keyword evidence="3" id="KW-1185">Reference proteome</keyword>
<gene>
    <name evidence="2" type="ORF">EV702DRAFT_1236345</name>
</gene>
<dbReference type="Proteomes" id="UP000714275">
    <property type="component" value="Unassembled WGS sequence"/>
</dbReference>
<feature type="region of interest" description="Disordered" evidence="1">
    <location>
        <begin position="497"/>
        <end position="548"/>
    </location>
</feature>
<evidence type="ECO:0000313" key="3">
    <source>
        <dbReference type="Proteomes" id="UP000714275"/>
    </source>
</evidence>
<proteinExistence type="predicted"/>
<sequence length="577" mass="61393">MSSQQSNDALSVADASLRKDLARIKHYQVDGWVVVDKAHDIAKLVSQALQQHGRNVSVVPPLLLSAAAKVQATMNVGQAPQWERVRDNDSHMNSHPFFAKTKGFATPAVAPVPSPTPVLVPPPAPKVMSAPPIDSLPTEAAKPTANKGKQPVWGTWRAREDDSDDGSCKKCKVSRVVSKALISDTEDEDGQQSMTIIVAKSLTALQPSKAAVPQTPAPTKKVKQVRKGQPMLKGKGKEKEVVEEEQEEEAVAIAVGDKVADKLPEMAKPVQPSCPRSKSAPASKSKPKSRVTRAASHACPPMPVVESEDSVDDTDVAVDQDIVMSHVADTKRQTDVAVVTPSETVNQLTAMASTNDFPADHWPEETNNIPIPPPPPPLAAKPTVHECVAALVTRVAAMEMADHDTQARIDAMEQDFDSRITSMRAEFTDVQLSFNQTVDVVTGLSNMVEKFRQERSFPNPSFPPPVMVPTSGSTATAMGVKYLTGMFSPLLAPNADSQPSASCPFGRPDVQGSTFTSGQPSSESVEAGPSSESVQAGPSSGPAIASDVSVSSPASVAPFPPLTTHVPLCTLMQHIIR</sequence>
<evidence type="ECO:0000313" key="2">
    <source>
        <dbReference type="EMBL" id="KAG1775255.1"/>
    </source>
</evidence>
<dbReference type="EMBL" id="JABBWD010000035">
    <property type="protein sequence ID" value="KAG1775255.1"/>
    <property type="molecule type" value="Genomic_DNA"/>
</dbReference>
<feature type="compositionally biased region" description="Low complexity" evidence="1">
    <location>
        <begin position="273"/>
        <end position="284"/>
    </location>
</feature>
<dbReference type="AlphaFoldDB" id="A0A9P6ZR29"/>
<name>A0A9P6ZR29_9AGAM</name>
<dbReference type="OrthoDB" id="2692483at2759"/>
<feature type="compositionally biased region" description="Polar residues" evidence="1">
    <location>
        <begin position="511"/>
        <end position="538"/>
    </location>
</feature>
<organism evidence="2 3">
    <name type="scientific">Suillus placidus</name>
    <dbReference type="NCBI Taxonomy" id="48579"/>
    <lineage>
        <taxon>Eukaryota</taxon>
        <taxon>Fungi</taxon>
        <taxon>Dikarya</taxon>
        <taxon>Basidiomycota</taxon>
        <taxon>Agaricomycotina</taxon>
        <taxon>Agaricomycetes</taxon>
        <taxon>Agaricomycetidae</taxon>
        <taxon>Boletales</taxon>
        <taxon>Suillineae</taxon>
        <taxon>Suillaceae</taxon>
        <taxon>Suillus</taxon>
    </lineage>
</organism>
<accession>A0A9P6ZR29</accession>
<feature type="region of interest" description="Disordered" evidence="1">
    <location>
        <begin position="209"/>
        <end position="243"/>
    </location>
</feature>
<reference evidence="2" key="1">
    <citation type="journal article" date="2020" name="New Phytol.">
        <title>Comparative genomics reveals dynamic genome evolution in host specialist ectomycorrhizal fungi.</title>
        <authorList>
            <person name="Lofgren L.A."/>
            <person name="Nguyen N.H."/>
            <person name="Vilgalys R."/>
            <person name="Ruytinx J."/>
            <person name="Liao H.L."/>
            <person name="Branco S."/>
            <person name="Kuo A."/>
            <person name="LaButti K."/>
            <person name="Lipzen A."/>
            <person name="Andreopoulos W."/>
            <person name="Pangilinan J."/>
            <person name="Riley R."/>
            <person name="Hundley H."/>
            <person name="Na H."/>
            <person name="Barry K."/>
            <person name="Grigoriev I.V."/>
            <person name="Stajich J.E."/>
            <person name="Kennedy P.G."/>
        </authorList>
    </citation>
    <scope>NUCLEOTIDE SEQUENCE</scope>
    <source>
        <strain evidence="2">DOB743</strain>
    </source>
</reference>
<protein>
    <submittedName>
        <fullName evidence="2">Uncharacterized protein</fullName>
    </submittedName>
</protein>
<feature type="region of interest" description="Disordered" evidence="1">
    <location>
        <begin position="266"/>
        <end position="312"/>
    </location>
</feature>
<comment type="caution">
    <text evidence="2">The sequence shown here is derived from an EMBL/GenBank/DDBJ whole genome shotgun (WGS) entry which is preliminary data.</text>
</comment>